<dbReference type="EMBL" id="FR905363">
    <property type="protein sequence ID" value="CDQ78725.1"/>
    <property type="molecule type" value="Genomic_DNA"/>
</dbReference>
<dbReference type="GO" id="GO:0005929">
    <property type="term" value="C:cilium"/>
    <property type="evidence" value="ECO:0007669"/>
    <property type="project" value="TreeGrafter"/>
</dbReference>
<feature type="coiled-coil region" evidence="1">
    <location>
        <begin position="9"/>
        <end position="92"/>
    </location>
</feature>
<dbReference type="PaxDb" id="8022-A0A060XPH2"/>
<dbReference type="PANTHER" id="PTHR15176:SF1">
    <property type="entry name" value="NEPHROCYSTIN-1"/>
    <property type="match status" value="1"/>
</dbReference>
<organism evidence="2 3">
    <name type="scientific">Oncorhynchus mykiss</name>
    <name type="common">Rainbow trout</name>
    <name type="synonym">Salmo gairdneri</name>
    <dbReference type="NCBI Taxonomy" id="8022"/>
    <lineage>
        <taxon>Eukaryota</taxon>
        <taxon>Metazoa</taxon>
        <taxon>Chordata</taxon>
        <taxon>Craniata</taxon>
        <taxon>Vertebrata</taxon>
        <taxon>Euteleostomi</taxon>
        <taxon>Actinopterygii</taxon>
        <taxon>Neopterygii</taxon>
        <taxon>Teleostei</taxon>
        <taxon>Protacanthopterygii</taxon>
        <taxon>Salmoniformes</taxon>
        <taxon>Salmonidae</taxon>
        <taxon>Salmoninae</taxon>
        <taxon>Oncorhynchus</taxon>
    </lineage>
</organism>
<dbReference type="PANTHER" id="PTHR15176">
    <property type="entry name" value="NEPHROCYSTIN"/>
    <property type="match status" value="1"/>
</dbReference>
<keyword evidence="1" id="KW-0175">Coiled coil</keyword>
<evidence type="ECO:0000313" key="3">
    <source>
        <dbReference type="Proteomes" id="UP000193380"/>
    </source>
</evidence>
<protein>
    <submittedName>
        <fullName evidence="2">Uncharacterized protein</fullName>
    </submittedName>
</protein>
<dbReference type="STRING" id="8022.A0A060XPH2"/>
<reference evidence="2" key="1">
    <citation type="journal article" date="2014" name="Nat. Commun.">
        <title>The rainbow trout genome provides novel insights into evolution after whole-genome duplication in vertebrates.</title>
        <authorList>
            <person name="Berthelot C."/>
            <person name="Brunet F."/>
            <person name="Chalopin D."/>
            <person name="Juanchich A."/>
            <person name="Bernard M."/>
            <person name="Noel B."/>
            <person name="Bento P."/>
            <person name="Da Silva C."/>
            <person name="Labadie K."/>
            <person name="Alberti A."/>
            <person name="Aury J.M."/>
            <person name="Louis A."/>
            <person name="Dehais P."/>
            <person name="Bardou P."/>
            <person name="Montfort J."/>
            <person name="Klopp C."/>
            <person name="Cabau C."/>
            <person name="Gaspin C."/>
            <person name="Thorgaard G.H."/>
            <person name="Boussaha M."/>
            <person name="Quillet E."/>
            <person name="Guyomard R."/>
            <person name="Galiana D."/>
            <person name="Bobe J."/>
            <person name="Volff J.N."/>
            <person name="Genet C."/>
            <person name="Wincker P."/>
            <person name="Jaillon O."/>
            <person name="Roest Crollius H."/>
            <person name="Guiguen Y."/>
        </authorList>
    </citation>
    <scope>NUCLEOTIDE SEQUENCE [LARGE SCALE GENOMIC DNA]</scope>
</reference>
<dbReference type="Proteomes" id="UP000193380">
    <property type="component" value="Unassembled WGS sequence"/>
</dbReference>
<dbReference type="InterPro" id="IPR039687">
    <property type="entry name" value="NPHP1"/>
</dbReference>
<sequence>MPPKRQGPLQTVQRETDDIKRQVDSLIKDARLSDGSGRTEAYQSRCIHLQNLVEETTRKLKKLTKADEPAPVGNYEQRKMEEESRLRGIEEKLLVLVQELSPPQKREGG</sequence>
<proteinExistence type="predicted"/>
<reference evidence="2" key="2">
    <citation type="submission" date="2014-03" db="EMBL/GenBank/DDBJ databases">
        <authorList>
            <person name="Genoscope - CEA"/>
        </authorList>
    </citation>
    <scope>NUCLEOTIDE SEQUENCE</scope>
</reference>
<name>A0A060XPH2_ONCMY</name>
<accession>A0A060XPH2</accession>
<evidence type="ECO:0000256" key="1">
    <source>
        <dbReference type="SAM" id="Coils"/>
    </source>
</evidence>
<dbReference type="GO" id="GO:0090251">
    <property type="term" value="P:protein localization involved in establishment of planar polarity"/>
    <property type="evidence" value="ECO:0007669"/>
    <property type="project" value="TreeGrafter"/>
</dbReference>
<dbReference type="GO" id="GO:0005737">
    <property type="term" value="C:cytoplasm"/>
    <property type="evidence" value="ECO:0007669"/>
    <property type="project" value="TreeGrafter"/>
</dbReference>
<dbReference type="AlphaFoldDB" id="A0A060XPH2"/>
<evidence type="ECO:0000313" key="2">
    <source>
        <dbReference type="EMBL" id="CDQ78725.1"/>
    </source>
</evidence>
<gene>
    <name evidence="2" type="ORF">GSONMT00025185001</name>
</gene>